<dbReference type="InterPro" id="IPR005119">
    <property type="entry name" value="LysR_subst-bd"/>
</dbReference>
<dbReference type="SUPFAM" id="SSF46785">
    <property type="entry name" value="Winged helix' DNA-binding domain"/>
    <property type="match status" value="1"/>
</dbReference>
<evidence type="ECO:0000259" key="5">
    <source>
        <dbReference type="PROSITE" id="PS50931"/>
    </source>
</evidence>
<dbReference type="Pfam" id="PF00126">
    <property type="entry name" value="HTH_1"/>
    <property type="match status" value="1"/>
</dbReference>
<proteinExistence type="inferred from homology"/>
<dbReference type="EMBL" id="FXXQ01000008">
    <property type="protein sequence ID" value="SMX24485.1"/>
    <property type="molecule type" value="Genomic_DNA"/>
</dbReference>
<evidence type="ECO:0000256" key="1">
    <source>
        <dbReference type="ARBA" id="ARBA00009437"/>
    </source>
</evidence>
<sequence length="300" mass="32691">MDWSHLKVALAVSRGGSLTRAAQLLGMDQTTAGRRLNALEDQLGVALFVRAKSGFLPTEQGQLVVERALKVEAEIDRMGEDIAASQAGAVGVVRLMGNNWVLERLATDVMPGLCAQHPKLEMVLSGRLPPAPLHGEATMSFWYDAAPHASEVSIPFCRVPYAAYRALNAECDPFDWVLFRDDDAHGPSFSRLVRKRLGPHARVRLTATDAHILRNAARAGVGQTMLPVCIGDIDPALQRVEGPGLATDRIMHLHINADTAETRRVQIVLAAIAERIEEALGARLLTPPDRILKTLTTARR</sequence>
<comment type="similarity">
    <text evidence="1">Belongs to the LysR transcriptional regulatory family.</text>
</comment>
<evidence type="ECO:0000313" key="7">
    <source>
        <dbReference type="Proteomes" id="UP000201838"/>
    </source>
</evidence>
<dbReference type="PROSITE" id="PS50931">
    <property type="entry name" value="HTH_LYSR"/>
    <property type="match status" value="1"/>
</dbReference>
<dbReference type="GO" id="GO:0003700">
    <property type="term" value="F:DNA-binding transcription factor activity"/>
    <property type="evidence" value="ECO:0007669"/>
    <property type="project" value="InterPro"/>
</dbReference>
<dbReference type="InterPro" id="IPR036388">
    <property type="entry name" value="WH-like_DNA-bd_sf"/>
</dbReference>
<feature type="domain" description="HTH lysR-type" evidence="5">
    <location>
        <begin position="1"/>
        <end position="58"/>
    </location>
</feature>
<dbReference type="PRINTS" id="PR00039">
    <property type="entry name" value="HTHLYSR"/>
</dbReference>
<accession>A0A238J2T9</accession>
<evidence type="ECO:0000313" key="6">
    <source>
        <dbReference type="EMBL" id="SMX24485.1"/>
    </source>
</evidence>
<keyword evidence="2" id="KW-0805">Transcription regulation</keyword>
<dbReference type="PANTHER" id="PTHR30419">
    <property type="entry name" value="HTH-TYPE TRANSCRIPTIONAL REGULATOR YBHD"/>
    <property type="match status" value="1"/>
</dbReference>
<dbReference type="Proteomes" id="UP000201838">
    <property type="component" value="Unassembled WGS sequence"/>
</dbReference>
<dbReference type="Gene3D" id="1.10.10.10">
    <property type="entry name" value="Winged helix-like DNA-binding domain superfamily/Winged helix DNA-binding domain"/>
    <property type="match status" value="1"/>
</dbReference>
<organism evidence="6 7">
    <name type="scientific">Boseongicola aestuarii</name>
    <dbReference type="NCBI Taxonomy" id="1470561"/>
    <lineage>
        <taxon>Bacteria</taxon>
        <taxon>Pseudomonadati</taxon>
        <taxon>Pseudomonadota</taxon>
        <taxon>Alphaproteobacteria</taxon>
        <taxon>Rhodobacterales</taxon>
        <taxon>Paracoccaceae</taxon>
        <taxon>Boseongicola</taxon>
    </lineage>
</organism>
<dbReference type="SUPFAM" id="SSF53850">
    <property type="entry name" value="Periplasmic binding protein-like II"/>
    <property type="match status" value="1"/>
</dbReference>
<protein>
    <submittedName>
        <fullName evidence="6">HTH-type transcriptional regulator GbpR</fullName>
    </submittedName>
</protein>
<dbReference type="Pfam" id="PF03466">
    <property type="entry name" value="LysR_substrate"/>
    <property type="match status" value="1"/>
</dbReference>
<gene>
    <name evidence="6" type="primary">gbpR</name>
    <name evidence="6" type="ORF">BOA8489_02610</name>
</gene>
<name>A0A238J2T9_9RHOB</name>
<keyword evidence="4" id="KW-0804">Transcription</keyword>
<dbReference type="GO" id="GO:0003677">
    <property type="term" value="F:DNA binding"/>
    <property type="evidence" value="ECO:0007669"/>
    <property type="project" value="UniProtKB-KW"/>
</dbReference>
<reference evidence="6 7" key="1">
    <citation type="submission" date="2017-05" db="EMBL/GenBank/DDBJ databases">
        <authorList>
            <person name="Song R."/>
            <person name="Chenine A.L."/>
            <person name="Ruprecht R.M."/>
        </authorList>
    </citation>
    <scope>NUCLEOTIDE SEQUENCE [LARGE SCALE GENOMIC DNA]</scope>
    <source>
        <strain evidence="6 7">CECT 8489</strain>
    </source>
</reference>
<dbReference type="AlphaFoldDB" id="A0A238J2T9"/>
<dbReference type="InterPro" id="IPR050950">
    <property type="entry name" value="HTH-type_LysR_regulators"/>
</dbReference>
<dbReference type="InterPro" id="IPR000847">
    <property type="entry name" value="LysR_HTH_N"/>
</dbReference>
<dbReference type="InterPro" id="IPR036390">
    <property type="entry name" value="WH_DNA-bd_sf"/>
</dbReference>
<dbReference type="RefSeq" id="WP_093974433.1">
    <property type="nucleotide sequence ID" value="NZ_FXXQ01000008.1"/>
</dbReference>
<keyword evidence="3" id="KW-0238">DNA-binding</keyword>
<evidence type="ECO:0000256" key="2">
    <source>
        <dbReference type="ARBA" id="ARBA00023015"/>
    </source>
</evidence>
<dbReference type="GO" id="GO:0005829">
    <property type="term" value="C:cytosol"/>
    <property type="evidence" value="ECO:0007669"/>
    <property type="project" value="TreeGrafter"/>
</dbReference>
<evidence type="ECO:0000256" key="3">
    <source>
        <dbReference type="ARBA" id="ARBA00023125"/>
    </source>
</evidence>
<dbReference type="OrthoDB" id="9798121at2"/>
<evidence type="ECO:0000256" key="4">
    <source>
        <dbReference type="ARBA" id="ARBA00023163"/>
    </source>
</evidence>
<keyword evidence="7" id="KW-1185">Reference proteome</keyword>